<dbReference type="Pfam" id="PF09374">
    <property type="entry name" value="PG_binding_3"/>
    <property type="match status" value="1"/>
</dbReference>
<keyword evidence="5" id="KW-1185">Reference proteome</keyword>
<keyword evidence="1" id="KW-0812">Transmembrane</keyword>
<evidence type="ECO:0000313" key="4">
    <source>
        <dbReference type="EMBL" id="MDQ0439944.1"/>
    </source>
</evidence>
<dbReference type="Gene3D" id="1.20.141.10">
    <property type="entry name" value="Chitosanase, subunit A, domain 1"/>
    <property type="match status" value="1"/>
</dbReference>
<comment type="caution">
    <text evidence="4">The sequence shown here is derived from an EMBL/GenBank/DDBJ whole genome shotgun (WGS) entry which is preliminary data.</text>
</comment>
<keyword evidence="1" id="KW-1133">Transmembrane helix</keyword>
<evidence type="ECO:0000259" key="2">
    <source>
        <dbReference type="Pfam" id="PF05838"/>
    </source>
</evidence>
<reference evidence="4 5" key="1">
    <citation type="submission" date="2023-07" db="EMBL/GenBank/DDBJ databases">
        <title>Genomic Encyclopedia of Type Strains, Phase IV (KMG-IV): sequencing the most valuable type-strain genomes for metagenomic binning, comparative biology and taxonomic classification.</title>
        <authorList>
            <person name="Goeker M."/>
        </authorList>
    </citation>
    <scope>NUCLEOTIDE SEQUENCE [LARGE SCALE GENOMIC DNA]</scope>
    <source>
        <strain evidence="4 5">B6-8</strain>
    </source>
</reference>
<keyword evidence="1" id="KW-0472">Membrane</keyword>
<evidence type="ECO:0000259" key="3">
    <source>
        <dbReference type="Pfam" id="PF09374"/>
    </source>
</evidence>
<dbReference type="SUPFAM" id="SSF53955">
    <property type="entry name" value="Lysozyme-like"/>
    <property type="match status" value="1"/>
</dbReference>
<feature type="domain" description="Peptidoglycan binding" evidence="3">
    <location>
        <begin position="103"/>
        <end position="160"/>
    </location>
</feature>
<sequence length="265" mass="26887">MSASNFPACLKITLGQEGGYSINRADPGNWTGGKVGKGQLKGTLNGIAASSHPDLDIKNLSEAQVASIYEVEYWRPIRGNDLPAGVDLSTFDFAVNSGISRGAKALQKAAGVTADGRIGPATIAAVVAKSPVAMVTAINDTRLGFLQGLTNWKTFGKGWGARVGTVRAKSLLMAGATAAVLHQAAAADEKKADNDAKSAGASVTAGASTGGGAVIANHAGGIDWIALGALGIAAIIIIGCGFILYRRAAARREMADATRLIAVAS</sequence>
<evidence type="ECO:0000313" key="5">
    <source>
        <dbReference type="Proteomes" id="UP001241603"/>
    </source>
</evidence>
<dbReference type="CDD" id="cd13926">
    <property type="entry name" value="N-acetylmuramidase_GH108"/>
    <property type="match status" value="1"/>
</dbReference>
<dbReference type="InterPro" id="IPR008565">
    <property type="entry name" value="TtsA-like_GH18_dom"/>
</dbReference>
<accession>A0ABU0HCA6</accession>
<organism evidence="4 5">
    <name type="scientific">Kaistia dalseonensis</name>
    <dbReference type="NCBI Taxonomy" id="410840"/>
    <lineage>
        <taxon>Bacteria</taxon>
        <taxon>Pseudomonadati</taxon>
        <taxon>Pseudomonadota</taxon>
        <taxon>Alphaproteobacteria</taxon>
        <taxon>Hyphomicrobiales</taxon>
        <taxon>Kaistiaceae</taxon>
        <taxon>Kaistia</taxon>
    </lineage>
</organism>
<dbReference type="Proteomes" id="UP001241603">
    <property type="component" value="Unassembled WGS sequence"/>
</dbReference>
<name>A0ABU0HCA6_9HYPH</name>
<protein>
    <submittedName>
        <fullName evidence="4">Lysozyme family protein</fullName>
    </submittedName>
</protein>
<dbReference type="InterPro" id="IPR018537">
    <property type="entry name" value="Peptidoglycan-bd_3"/>
</dbReference>
<evidence type="ECO:0000256" key="1">
    <source>
        <dbReference type="SAM" id="Phobius"/>
    </source>
</evidence>
<dbReference type="InterPro" id="IPR023346">
    <property type="entry name" value="Lysozyme-like_dom_sf"/>
</dbReference>
<gene>
    <name evidence="4" type="ORF">QO014_004350</name>
</gene>
<feature type="transmembrane region" description="Helical" evidence="1">
    <location>
        <begin position="224"/>
        <end position="245"/>
    </location>
</feature>
<dbReference type="EMBL" id="JAUSVO010000006">
    <property type="protein sequence ID" value="MDQ0439944.1"/>
    <property type="molecule type" value="Genomic_DNA"/>
</dbReference>
<feature type="domain" description="TtsA-like Glycoside hydrolase family 108" evidence="2">
    <location>
        <begin position="11"/>
        <end position="98"/>
    </location>
</feature>
<dbReference type="RefSeq" id="WP_266350817.1">
    <property type="nucleotide sequence ID" value="NZ_JAPKNG010000006.1"/>
</dbReference>
<proteinExistence type="predicted"/>
<dbReference type="Pfam" id="PF05838">
    <property type="entry name" value="Glyco_hydro_108"/>
    <property type="match status" value="1"/>
</dbReference>